<dbReference type="GO" id="GO:0005657">
    <property type="term" value="C:replication fork"/>
    <property type="evidence" value="ECO:0007669"/>
    <property type="project" value="TreeGrafter"/>
</dbReference>
<name>A0A7J7NBW8_9MAGN</name>
<dbReference type="EMBL" id="JACGCM010000911">
    <property type="protein sequence ID" value="KAF6164759.1"/>
    <property type="molecule type" value="Genomic_DNA"/>
</dbReference>
<dbReference type="AlphaFoldDB" id="A0A7J7NBW8"/>
<keyword evidence="3" id="KW-1185">Reference proteome</keyword>
<dbReference type="InterPro" id="IPR049163">
    <property type="entry name" value="Pif1-like_2B_dom"/>
</dbReference>
<dbReference type="Proteomes" id="UP000541444">
    <property type="component" value="Unassembled WGS sequence"/>
</dbReference>
<dbReference type="GO" id="GO:0006260">
    <property type="term" value="P:DNA replication"/>
    <property type="evidence" value="ECO:0007669"/>
    <property type="project" value="TreeGrafter"/>
</dbReference>
<organism evidence="2 3">
    <name type="scientific">Kingdonia uniflora</name>
    <dbReference type="NCBI Taxonomy" id="39325"/>
    <lineage>
        <taxon>Eukaryota</taxon>
        <taxon>Viridiplantae</taxon>
        <taxon>Streptophyta</taxon>
        <taxon>Embryophyta</taxon>
        <taxon>Tracheophyta</taxon>
        <taxon>Spermatophyta</taxon>
        <taxon>Magnoliopsida</taxon>
        <taxon>Ranunculales</taxon>
        <taxon>Circaeasteraceae</taxon>
        <taxon>Kingdonia</taxon>
    </lineage>
</organism>
<dbReference type="Pfam" id="PF21530">
    <property type="entry name" value="Pif1_2B_dom"/>
    <property type="match status" value="1"/>
</dbReference>
<evidence type="ECO:0000313" key="2">
    <source>
        <dbReference type="EMBL" id="KAF6164759.1"/>
    </source>
</evidence>
<evidence type="ECO:0000259" key="1">
    <source>
        <dbReference type="Pfam" id="PF21530"/>
    </source>
</evidence>
<accession>A0A7J7NBW8</accession>
<evidence type="ECO:0000313" key="3">
    <source>
        <dbReference type="Proteomes" id="UP000541444"/>
    </source>
</evidence>
<reference evidence="2 3" key="1">
    <citation type="journal article" date="2020" name="IScience">
        <title>Genome Sequencing of the Endangered Kingdonia uniflora (Circaeasteraceae, Ranunculales) Reveals Potential Mechanisms of Evolutionary Specialization.</title>
        <authorList>
            <person name="Sun Y."/>
            <person name="Deng T."/>
            <person name="Zhang A."/>
            <person name="Moore M.J."/>
            <person name="Landis J.B."/>
            <person name="Lin N."/>
            <person name="Zhang H."/>
            <person name="Zhang X."/>
            <person name="Huang J."/>
            <person name="Zhang X."/>
            <person name="Sun H."/>
            <person name="Wang H."/>
        </authorList>
    </citation>
    <scope>NUCLEOTIDE SEQUENCE [LARGE SCALE GENOMIC DNA]</scope>
    <source>
        <strain evidence="2">TB1705</strain>
        <tissue evidence="2">Leaf</tissue>
    </source>
</reference>
<dbReference type="PANTHER" id="PTHR23274:SF48">
    <property type="entry name" value="ATP-DEPENDENT DNA HELICASE"/>
    <property type="match status" value="1"/>
</dbReference>
<dbReference type="SUPFAM" id="SSF52540">
    <property type="entry name" value="P-loop containing nucleoside triphosphate hydrolases"/>
    <property type="match status" value="1"/>
</dbReference>
<proteinExistence type="predicted"/>
<dbReference type="OrthoDB" id="272985at2759"/>
<dbReference type="PANTHER" id="PTHR23274">
    <property type="entry name" value="DNA HELICASE-RELATED"/>
    <property type="match status" value="1"/>
</dbReference>
<protein>
    <recommendedName>
        <fullName evidence="1">DNA helicase Pif1-like 2B domain-containing protein</fullName>
    </recommendedName>
</protein>
<dbReference type="InterPro" id="IPR027417">
    <property type="entry name" value="P-loop_NTPase"/>
</dbReference>
<feature type="domain" description="DNA helicase Pif1-like 2B" evidence="1">
    <location>
        <begin position="42"/>
        <end position="87"/>
    </location>
</feature>
<comment type="caution">
    <text evidence="2">The sequence shown here is derived from an EMBL/GenBank/DDBJ whole genome shotgun (WGS) entry which is preliminary data.</text>
</comment>
<sequence>MSVINDNALNMFLGEPIVYLVPNKIEEHESADHTYNNRHPSEYLSSLDPPGLPPFKLKLKAGCPIMLLRNISPKDGLYNGTRLMVVRCATHIIEAKILTGEHARNLVFIPRILLTPSTTKMPFEMMRRQFPVRLAFTMTINKSQG</sequence>
<gene>
    <name evidence="2" type="ORF">GIB67_041011</name>
</gene>